<evidence type="ECO:0000313" key="8">
    <source>
        <dbReference type="Proteomes" id="UP001385951"/>
    </source>
</evidence>
<sequence>MSFSRILAFALLAATCLVQAAPASLSEVEKRQTITALSASQISSFKPFTFYASTAYCQPATTLAWSCGANCQANSGFQPVASGGDGNVTQFWYVGFDPSLQTVIVAHQGTDTSKLLPVLTDASIATVRLDSTLFPGVSSSVLVHSGFAGSQSRSASDVLAAVQTAITKFKATQVTIVGHSLGGAIALIDSVFLPLHISGVTFKTITYGMPRVGNQAFADYVDAHVALTHVNNEKDPVPIVPGRFLGFHHPSGEVHIEESGEWASCPGQDNTGRSMHRWCRTQYSCK</sequence>
<dbReference type="EMBL" id="JASBNA010000017">
    <property type="protein sequence ID" value="KAK7686333.1"/>
    <property type="molecule type" value="Genomic_DNA"/>
</dbReference>
<evidence type="ECO:0000259" key="6">
    <source>
        <dbReference type="Pfam" id="PF01764"/>
    </source>
</evidence>
<accession>A0AAW0FXU5</accession>
<evidence type="ECO:0000256" key="1">
    <source>
        <dbReference type="ARBA" id="ARBA00023157"/>
    </source>
</evidence>
<feature type="chain" id="PRO_5043541714" description="Fungal lipase-type domain-containing protein" evidence="5">
    <location>
        <begin position="21"/>
        <end position="286"/>
    </location>
</feature>
<dbReference type="Gene3D" id="3.40.50.1820">
    <property type="entry name" value="alpha/beta hydrolase"/>
    <property type="match status" value="1"/>
</dbReference>
<organism evidence="7 8">
    <name type="scientific">Cerrena zonata</name>
    <dbReference type="NCBI Taxonomy" id="2478898"/>
    <lineage>
        <taxon>Eukaryota</taxon>
        <taxon>Fungi</taxon>
        <taxon>Dikarya</taxon>
        <taxon>Basidiomycota</taxon>
        <taxon>Agaricomycotina</taxon>
        <taxon>Agaricomycetes</taxon>
        <taxon>Polyporales</taxon>
        <taxon>Cerrenaceae</taxon>
        <taxon>Cerrena</taxon>
    </lineage>
</organism>
<evidence type="ECO:0000313" key="7">
    <source>
        <dbReference type="EMBL" id="KAK7686333.1"/>
    </source>
</evidence>
<name>A0AAW0FXU5_9APHY</name>
<evidence type="ECO:0000256" key="5">
    <source>
        <dbReference type="SAM" id="SignalP"/>
    </source>
</evidence>
<dbReference type="InterPro" id="IPR051218">
    <property type="entry name" value="Sec_MonoDiacylglyc_Lipase"/>
</dbReference>
<dbReference type="CDD" id="cd00519">
    <property type="entry name" value="Lipase_3"/>
    <property type="match status" value="1"/>
</dbReference>
<comment type="catalytic activity">
    <reaction evidence="3">
        <text>a diacylglycerol + H2O = a monoacylglycerol + a fatty acid + H(+)</text>
        <dbReference type="Rhea" id="RHEA:32731"/>
        <dbReference type="ChEBI" id="CHEBI:15377"/>
        <dbReference type="ChEBI" id="CHEBI:15378"/>
        <dbReference type="ChEBI" id="CHEBI:17408"/>
        <dbReference type="ChEBI" id="CHEBI:18035"/>
        <dbReference type="ChEBI" id="CHEBI:28868"/>
    </reaction>
</comment>
<dbReference type="Pfam" id="PF01764">
    <property type="entry name" value="Lipase_3"/>
    <property type="match status" value="1"/>
</dbReference>
<dbReference type="InterPro" id="IPR029058">
    <property type="entry name" value="AB_hydrolase_fold"/>
</dbReference>
<feature type="signal peptide" evidence="5">
    <location>
        <begin position="1"/>
        <end position="20"/>
    </location>
</feature>
<dbReference type="AlphaFoldDB" id="A0AAW0FXU5"/>
<protein>
    <recommendedName>
        <fullName evidence="6">Fungal lipase-type domain-containing protein</fullName>
    </recommendedName>
</protein>
<comment type="similarity">
    <text evidence="2">Belongs to the AB hydrolase superfamily. Lipase family. Class 3 subfamily.</text>
</comment>
<dbReference type="SUPFAM" id="SSF53474">
    <property type="entry name" value="alpha/beta-Hydrolases"/>
    <property type="match status" value="1"/>
</dbReference>
<evidence type="ECO:0000256" key="2">
    <source>
        <dbReference type="ARBA" id="ARBA00043996"/>
    </source>
</evidence>
<feature type="domain" description="Fungal lipase-type" evidence="6">
    <location>
        <begin position="105"/>
        <end position="243"/>
    </location>
</feature>
<comment type="catalytic activity">
    <reaction evidence="4">
        <text>a monoacylglycerol + H2O = glycerol + a fatty acid + H(+)</text>
        <dbReference type="Rhea" id="RHEA:15245"/>
        <dbReference type="ChEBI" id="CHEBI:15377"/>
        <dbReference type="ChEBI" id="CHEBI:15378"/>
        <dbReference type="ChEBI" id="CHEBI:17408"/>
        <dbReference type="ChEBI" id="CHEBI:17754"/>
        <dbReference type="ChEBI" id="CHEBI:28868"/>
    </reaction>
</comment>
<reference evidence="7 8" key="1">
    <citation type="submission" date="2022-09" db="EMBL/GenBank/DDBJ databases">
        <authorList>
            <person name="Palmer J.M."/>
        </authorList>
    </citation>
    <scope>NUCLEOTIDE SEQUENCE [LARGE SCALE GENOMIC DNA]</scope>
    <source>
        <strain evidence="7 8">DSM 7382</strain>
    </source>
</reference>
<dbReference type="Proteomes" id="UP001385951">
    <property type="component" value="Unassembled WGS sequence"/>
</dbReference>
<dbReference type="GO" id="GO:0006629">
    <property type="term" value="P:lipid metabolic process"/>
    <property type="evidence" value="ECO:0007669"/>
    <property type="project" value="InterPro"/>
</dbReference>
<gene>
    <name evidence="7" type="ORF">QCA50_010557</name>
</gene>
<dbReference type="InterPro" id="IPR002921">
    <property type="entry name" value="Fungal_lipase-type"/>
</dbReference>
<dbReference type="PANTHER" id="PTHR45856:SF25">
    <property type="entry name" value="FUNGAL LIPASE-LIKE DOMAIN-CONTAINING PROTEIN"/>
    <property type="match status" value="1"/>
</dbReference>
<keyword evidence="8" id="KW-1185">Reference proteome</keyword>
<proteinExistence type="inferred from homology"/>
<evidence type="ECO:0000256" key="3">
    <source>
        <dbReference type="ARBA" id="ARBA00047591"/>
    </source>
</evidence>
<dbReference type="PANTHER" id="PTHR45856">
    <property type="entry name" value="ALPHA/BETA-HYDROLASES SUPERFAMILY PROTEIN"/>
    <property type="match status" value="1"/>
</dbReference>
<comment type="caution">
    <text evidence="7">The sequence shown here is derived from an EMBL/GenBank/DDBJ whole genome shotgun (WGS) entry which is preliminary data.</text>
</comment>
<keyword evidence="1" id="KW-1015">Disulfide bond</keyword>
<evidence type="ECO:0000256" key="4">
    <source>
        <dbReference type="ARBA" id="ARBA00048461"/>
    </source>
</evidence>
<keyword evidence="5" id="KW-0732">Signal</keyword>